<dbReference type="STRING" id="360411.AC812_00520"/>
<dbReference type="EMBL" id="LGHJ01000002">
    <property type="protein sequence ID" value="KPL78920.1"/>
    <property type="molecule type" value="Genomic_DNA"/>
</dbReference>
<dbReference type="RefSeq" id="WP_061912990.1">
    <property type="nucleotide sequence ID" value="NZ_DF967971.1"/>
</dbReference>
<keyword evidence="3" id="KW-1185">Reference proteome</keyword>
<gene>
    <name evidence="2" type="ORF">AC812_00520</name>
</gene>
<keyword evidence="1" id="KW-0472">Membrane</keyword>
<dbReference type="OrthoDB" id="9786218at2"/>
<feature type="transmembrane region" description="Helical" evidence="1">
    <location>
        <begin position="171"/>
        <end position="199"/>
    </location>
</feature>
<keyword evidence="1" id="KW-1133">Transmembrane helix</keyword>
<keyword evidence="1" id="KW-0812">Transmembrane</keyword>
<sequence>MNAPRPSPVQYLLPRLNEMLFAALLFGLMRIAPRLLNQDGDTGRHLAVGRTILATHQIPRVDIFSHTMSGQPLSPHEWLAQVVFALAERAFGLSGVTLVTVLILAAALTLVYGEARRRSRTPILALGITLLGLAAASVHFLARPHGFTLLFAVIWLVLLERMREGVRLSPLWLGLVMLVWANTHGAFIAGFVISAAFLAEALWVDARQKPFRLSALSRTLLMGGGAALAASLLNPVGWGVWKTAFEFLSNRYLVGHTQEYLPPNFQQAAFYPFLALIGLSVWLVGSRLTSLPLSQRLLLAGWTLMGLFSARNIPLYAVVAVPILSEALAQEVRGRRWEKIETSIAALEDQLRGVVWMPLSVTVLILAVLFVPAVREASRFDPQIFPVAAVDWIEEHPQSGRMFNYFPWGGYLLYRLYPDYRVFIDGQTDFYGEALTREYETVLTLAAGWEDVLVRYDVAWAIVPAAEPLRSVLQTAGWQEVYADSTAVILRR</sequence>
<evidence type="ECO:0000313" key="2">
    <source>
        <dbReference type="EMBL" id="KPL78920.1"/>
    </source>
</evidence>
<organism evidence="2 3">
    <name type="scientific">Bellilinea caldifistulae</name>
    <dbReference type="NCBI Taxonomy" id="360411"/>
    <lineage>
        <taxon>Bacteria</taxon>
        <taxon>Bacillati</taxon>
        <taxon>Chloroflexota</taxon>
        <taxon>Anaerolineae</taxon>
        <taxon>Anaerolineales</taxon>
        <taxon>Anaerolineaceae</taxon>
        <taxon>Bellilinea</taxon>
    </lineage>
</organism>
<evidence type="ECO:0008006" key="4">
    <source>
        <dbReference type="Google" id="ProtNLM"/>
    </source>
</evidence>
<evidence type="ECO:0000313" key="3">
    <source>
        <dbReference type="Proteomes" id="UP000050514"/>
    </source>
</evidence>
<feature type="transmembrane region" description="Helical" evidence="1">
    <location>
        <begin position="12"/>
        <end position="32"/>
    </location>
</feature>
<accession>A0A0P6X7A1</accession>
<protein>
    <recommendedName>
        <fullName evidence="4">Glycosyltransferase RgtA/B/C/D-like domain-containing protein</fullName>
    </recommendedName>
</protein>
<feature type="transmembrane region" description="Helical" evidence="1">
    <location>
        <begin position="123"/>
        <end position="142"/>
    </location>
</feature>
<feature type="transmembrane region" description="Helical" evidence="1">
    <location>
        <begin position="90"/>
        <end position="111"/>
    </location>
</feature>
<feature type="transmembrane region" description="Helical" evidence="1">
    <location>
        <begin position="268"/>
        <end position="285"/>
    </location>
</feature>
<comment type="caution">
    <text evidence="2">The sequence shown here is derived from an EMBL/GenBank/DDBJ whole genome shotgun (WGS) entry which is preliminary data.</text>
</comment>
<reference evidence="2 3" key="1">
    <citation type="submission" date="2015-07" db="EMBL/GenBank/DDBJ databases">
        <title>Draft genome of Bellilinea caldifistulae DSM 17877.</title>
        <authorList>
            <person name="Hemp J."/>
            <person name="Ward L.M."/>
            <person name="Pace L.A."/>
            <person name="Fischer W.W."/>
        </authorList>
    </citation>
    <scope>NUCLEOTIDE SEQUENCE [LARGE SCALE GENOMIC DNA]</scope>
    <source>
        <strain evidence="2 3">GOMI-1</strain>
    </source>
</reference>
<proteinExistence type="predicted"/>
<evidence type="ECO:0000256" key="1">
    <source>
        <dbReference type="SAM" id="Phobius"/>
    </source>
</evidence>
<dbReference type="Proteomes" id="UP000050514">
    <property type="component" value="Unassembled WGS sequence"/>
</dbReference>
<feature type="transmembrane region" description="Helical" evidence="1">
    <location>
        <begin position="220"/>
        <end position="241"/>
    </location>
</feature>
<name>A0A0P6X7A1_9CHLR</name>
<feature type="transmembrane region" description="Helical" evidence="1">
    <location>
        <begin position="355"/>
        <end position="374"/>
    </location>
</feature>
<dbReference type="AlphaFoldDB" id="A0A0P6X7A1"/>
<feature type="transmembrane region" description="Helical" evidence="1">
    <location>
        <begin position="297"/>
        <end position="324"/>
    </location>
</feature>